<dbReference type="EMBL" id="GHBP01001230">
    <property type="protein sequence ID" value="NDJ92657.1"/>
    <property type="molecule type" value="Transcribed_RNA"/>
</dbReference>
<evidence type="ECO:0000259" key="1">
    <source>
        <dbReference type="Pfam" id="PF09090"/>
    </source>
</evidence>
<name>A0A6G3MF71_HENSL</name>
<dbReference type="InterPro" id="IPR027159">
    <property type="entry name" value="CBP80"/>
</dbReference>
<evidence type="ECO:0000313" key="2">
    <source>
        <dbReference type="EMBL" id="NDJ92657.1"/>
    </source>
</evidence>
<dbReference type="GO" id="GO:0000339">
    <property type="term" value="F:RNA cap binding"/>
    <property type="evidence" value="ECO:0007669"/>
    <property type="project" value="InterPro"/>
</dbReference>
<dbReference type="GO" id="GO:0005634">
    <property type="term" value="C:nucleus"/>
    <property type="evidence" value="ECO:0007669"/>
    <property type="project" value="TreeGrafter"/>
</dbReference>
<accession>A0A6G3MF71</accession>
<dbReference type="GO" id="GO:0000184">
    <property type="term" value="P:nuclear-transcribed mRNA catabolic process, nonsense-mediated decay"/>
    <property type="evidence" value="ECO:0007669"/>
    <property type="project" value="TreeGrafter"/>
</dbReference>
<dbReference type="GO" id="GO:0006406">
    <property type="term" value="P:mRNA export from nucleus"/>
    <property type="evidence" value="ECO:0007669"/>
    <property type="project" value="InterPro"/>
</dbReference>
<dbReference type="InterPro" id="IPR016024">
    <property type="entry name" value="ARM-type_fold"/>
</dbReference>
<proteinExistence type="predicted"/>
<dbReference type="SUPFAM" id="SSF48371">
    <property type="entry name" value="ARM repeat"/>
    <property type="match status" value="1"/>
</dbReference>
<dbReference type="InterPro" id="IPR015174">
    <property type="entry name" value="MIF4G-like_typ-2"/>
</dbReference>
<feature type="domain" description="MIF4G-like type 2" evidence="1">
    <location>
        <begin position="103"/>
        <end position="327"/>
    </location>
</feature>
<dbReference type="PANTHER" id="PTHR12412:SF2">
    <property type="entry name" value="NUCLEAR CAP-BINDING PROTEIN SUBUNIT 1"/>
    <property type="match status" value="1"/>
</dbReference>
<reference evidence="2" key="1">
    <citation type="submission" date="2018-11" db="EMBL/GenBank/DDBJ databases">
        <title>Henneguya salminicola genome and transcriptome.</title>
        <authorList>
            <person name="Yahalomi D."/>
            <person name="Atkinson S.D."/>
            <person name="Neuhof M."/>
            <person name="Chang E.S."/>
            <person name="Philippe H."/>
            <person name="Cartwright P."/>
            <person name="Bartholomew J.L."/>
            <person name="Huchon D."/>
        </authorList>
    </citation>
    <scope>NUCLEOTIDE SEQUENCE</scope>
    <source>
        <strain evidence="2">Hz1</strain>
        <tissue evidence="2">Whole</tissue>
    </source>
</reference>
<dbReference type="GO" id="GO:0003729">
    <property type="term" value="F:mRNA binding"/>
    <property type="evidence" value="ECO:0007669"/>
    <property type="project" value="TreeGrafter"/>
</dbReference>
<dbReference type="AlphaFoldDB" id="A0A6G3MF71"/>
<dbReference type="Pfam" id="PF09090">
    <property type="entry name" value="MIF4G_like_2"/>
    <property type="match status" value="1"/>
</dbReference>
<sequence>MNIQSLHKFIHWFVFYINNLNCEFNWNIFDDVFELETPQPKILFFTAVVSKLYDIIDASKNSILTDLIKKLSVPKRDFYLQFNSDDSKLQIMRVLAFGIKEKKNNQQIIQDLENNARQLKFDSIIGPILTTLLKGGYKTPSHTISIIDKYSSILEQFNKNENDHMECISAAYYFWKNNPTRIKHIIQLLEQRKFINSHDILNWFLNLQYEQKSVELLPWDVIFTYINIYTCNFIKYKTEYSKLKIIDKTKESYDLGENQQQQSDEQLTTAKHKKETAKEERKKLLLLIVEKICVCISNYVEDCQAQNKPLVCTWFVYILQRLQQILFENIGCFCYLHEFLQSLIDFSNNEEHVVEILKRFQSIYT</sequence>
<protein>
    <submittedName>
        <fullName evidence="2">Nuclear cap-binding protein subunit 1-B (Trinotate prediction)</fullName>
    </submittedName>
</protein>
<dbReference type="PANTHER" id="PTHR12412">
    <property type="entry name" value="CAP BINDING PROTEIN"/>
    <property type="match status" value="1"/>
</dbReference>
<organism evidence="2">
    <name type="scientific">Henneguya salminicola</name>
    <name type="common">Myxosporean</name>
    <dbReference type="NCBI Taxonomy" id="69463"/>
    <lineage>
        <taxon>Eukaryota</taxon>
        <taxon>Metazoa</taxon>
        <taxon>Cnidaria</taxon>
        <taxon>Myxozoa</taxon>
        <taxon>Myxosporea</taxon>
        <taxon>Bivalvulida</taxon>
        <taxon>Platysporina</taxon>
        <taxon>Myxobolidae</taxon>
        <taxon>Henneguya</taxon>
    </lineage>
</organism>
<dbReference type="Gene3D" id="1.25.40.180">
    <property type="match status" value="2"/>
</dbReference>
<dbReference type="GO" id="GO:0005846">
    <property type="term" value="C:nuclear cap binding complex"/>
    <property type="evidence" value="ECO:0007669"/>
    <property type="project" value="InterPro"/>
</dbReference>